<organism evidence="2 3">
    <name type="scientific">Mesorhizobium shangrilense</name>
    <dbReference type="NCBI Taxonomy" id="460060"/>
    <lineage>
        <taxon>Bacteria</taxon>
        <taxon>Pseudomonadati</taxon>
        <taxon>Pseudomonadota</taxon>
        <taxon>Alphaproteobacteria</taxon>
        <taxon>Hyphomicrobiales</taxon>
        <taxon>Phyllobacteriaceae</taxon>
        <taxon>Mesorhizobium</taxon>
    </lineage>
</organism>
<accession>A0ABV2DGY6</accession>
<comment type="caution">
    <text evidence="2">The sequence shown here is derived from an EMBL/GenBank/DDBJ whole genome shotgun (WGS) entry which is preliminary data.</text>
</comment>
<evidence type="ECO:0000256" key="1">
    <source>
        <dbReference type="SAM" id="SignalP"/>
    </source>
</evidence>
<dbReference type="RefSeq" id="WP_354461264.1">
    <property type="nucleotide sequence ID" value="NZ_JBEWSZ010000001.1"/>
</dbReference>
<feature type="signal peptide" evidence="1">
    <location>
        <begin position="1"/>
        <end position="21"/>
    </location>
</feature>
<evidence type="ECO:0000313" key="2">
    <source>
        <dbReference type="EMBL" id="MET2829314.1"/>
    </source>
</evidence>
<dbReference type="Proteomes" id="UP001548832">
    <property type="component" value="Unassembled WGS sequence"/>
</dbReference>
<evidence type="ECO:0000313" key="3">
    <source>
        <dbReference type="Proteomes" id="UP001548832"/>
    </source>
</evidence>
<gene>
    <name evidence="2" type="ORF">ABVQ20_20285</name>
</gene>
<proteinExistence type="predicted"/>
<name>A0ABV2DGY6_9HYPH</name>
<protein>
    <submittedName>
        <fullName evidence="2">Uncharacterized protein</fullName>
    </submittedName>
</protein>
<keyword evidence="1" id="KW-0732">Signal</keyword>
<reference evidence="2 3" key="1">
    <citation type="submission" date="2024-06" db="EMBL/GenBank/DDBJ databases">
        <authorList>
            <person name="Kim D.-U."/>
        </authorList>
    </citation>
    <scope>NUCLEOTIDE SEQUENCE [LARGE SCALE GENOMIC DNA]</scope>
    <source>
        <strain evidence="2 3">KACC15460</strain>
    </source>
</reference>
<keyword evidence="3" id="KW-1185">Reference proteome</keyword>
<feature type="chain" id="PRO_5045807387" evidence="1">
    <location>
        <begin position="22"/>
        <end position="121"/>
    </location>
</feature>
<dbReference type="EMBL" id="JBEWSZ010000001">
    <property type="protein sequence ID" value="MET2829314.1"/>
    <property type="molecule type" value="Genomic_DNA"/>
</dbReference>
<sequence length="121" mass="13309">MFERQMITLALILGALSPANAAMRPDTKADALEAGQFVGVAEQCFTDSKSVLTKAARRFAETAQSKTPKWYYEAYNAEVKGDPSVYDEAFCNDLVRKDYGPDGAVSRRLGFTVLDVANFVE</sequence>